<gene>
    <name evidence="3" type="primary">xdhC</name>
    <name evidence="3" type="ORF">OTERR_14950</name>
</gene>
<dbReference type="PANTHER" id="PTHR30388:SF4">
    <property type="entry name" value="MOLYBDENUM COFACTOR INSERTION CHAPERONE PAOD"/>
    <property type="match status" value="1"/>
</dbReference>
<evidence type="ECO:0000313" key="3">
    <source>
        <dbReference type="EMBL" id="QEL64971.1"/>
    </source>
</evidence>
<dbReference type="Gene3D" id="3.40.50.720">
    <property type="entry name" value="NAD(P)-binding Rossmann-like Domain"/>
    <property type="match status" value="1"/>
</dbReference>
<evidence type="ECO:0000259" key="2">
    <source>
        <dbReference type="Pfam" id="PF13478"/>
    </source>
</evidence>
<sequence>MNPAPLLDPDEAALETAVRWASQGEAVTVATVVATFGTAPRPVGSVAFFRGDGVQVGSVSGGCVEDDLAEAIRAGQIVRPALRHYGMDQADAVLWGLPCGGRLSIALEPAVPQAHLADWRERLAAGRLVRRSVRLGEAPQLADAAGSPATTGQADFTAWPDGFSVTYGPRHRLLVIGANQISAALLPMATLLGYRVTLCDPRPEARAAWGDLQALGGSSAAELSSEMPDDAVTTFRPDPRSAIVALSHDPKLDDLALLEALRSPAFYVGALGSRRNQQLRRARLMEHFAFSEAELARLHGPIGLSLNSRTPAEIAVAIAAELVAVSRGTARQMDAAAPAGHARAAASDCGTDDTLMRQGTNPAPTEGAGIAVVATAFQSPLPRCGIRS</sequence>
<dbReference type="InterPro" id="IPR003777">
    <property type="entry name" value="XdhC_CoxI"/>
</dbReference>
<proteinExistence type="predicted"/>
<dbReference type="Proteomes" id="UP000323671">
    <property type="component" value="Chromosome"/>
</dbReference>
<dbReference type="EMBL" id="CP022579">
    <property type="protein sequence ID" value="QEL64971.1"/>
    <property type="molecule type" value="Genomic_DNA"/>
</dbReference>
<organism evidence="3 4">
    <name type="scientific">Oryzomicrobium terrae</name>
    <dbReference type="NCBI Taxonomy" id="1735038"/>
    <lineage>
        <taxon>Bacteria</taxon>
        <taxon>Pseudomonadati</taxon>
        <taxon>Pseudomonadota</taxon>
        <taxon>Betaproteobacteria</taxon>
        <taxon>Rhodocyclales</taxon>
        <taxon>Rhodocyclaceae</taxon>
        <taxon>Oryzomicrobium</taxon>
    </lineage>
</organism>
<dbReference type="Pfam" id="PF02625">
    <property type="entry name" value="XdhC_CoxI"/>
    <property type="match status" value="1"/>
</dbReference>
<protein>
    <submittedName>
        <fullName evidence="3">Xanthine dehydrogenase accessory factor</fullName>
    </submittedName>
</protein>
<dbReference type="InterPro" id="IPR052698">
    <property type="entry name" value="MoCofactor_Util/Proc"/>
</dbReference>
<evidence type="ECO:0000313" key="4">
    <source>
        <dbReference type="Proteomes" id="UP000323671"/>
    </source>
</evidence>
<dbReference type="PANTHER" id="PTHR30388">
    <property type="entry name" value="ALDEHYDE OXIDOREDUCTASE MOLYBDENUM COFACTOR ASSEMBLY PROTEIN"/>
    <property type="match status" value="1"/>
</dbReference>
<feature type="domain" description="XdhC- CoxI" evidence="1">
    <location>
        <begin position="20"/>
        <end position="74"/>
    </location>
</feature>
<name>A0A5C1E7P1_9RHOO</name>
<keyword evidence="4" id="KW-1185">Reference proteome</keyword>
<accession>A0A5C1E7P1</accession>
<evidence type="ECO:0000259" key="1">
    <source>
        <dbReference type="Pfam" id="PF02625"/>
    </source>
</evidence>
<dbReference type="AlphaFoldDB" id="A0A5C1E7P1"/>
<feature type="domain" description="XdhC Rossmann" evidence="2">
    <location>
        <begin position="173"/>
        <end position="322"/>
    </location>
</feature>
<dbReference type="InterPro" id="IPR027051">
    <property type="entry name" value="XdhC_Rossmann_dom"/>
</dbReference>
<dbReference type="RefSeq" id="WP_149425350.1">
    <property type="nucleotide sequence ID" value="NZ_CP022579.1"/>
</dbReference>
<dbReference type="Pfam" id="PF13478">
    <property type="entry name" value="XdhC_C"/>
    <property type="match status" value="1"/>
</dbReference>
<reference evidence="3 4" key="1">
    <citation type="submission" date="2017-07" db="EMBL/GenBank/DDBJ databases">
        <title>Complete genome sequence of Oryzomicrobium terrae TPP412.</title>
        <authorList>
            <person name="Chiu L.-W."/>
            <person name="Lo K.-J."/>
            <person name="Tsai Y.-M."/>
            <person name="Lin S.-S."/>
            <person name="Kuo C.-H."/>
            <person name="Liu C.-T."/>
        </authorList>
    </citation>
    <scope>NUCLEOTIDE SEQUENCE [LARGE SCALE GENOMIC DNA]</scope>
    <source>
        <strain evidence="3 4">TPP412</strain>
    </source>
</reference>
<dbReference type="KEGG" id="otr:OTERR_14950"/>